<feature type="short sequence motif" description="GXGXXG" evidence="4">
    <location>
        <begin position="35"/>
        <end position="40"/>
    </location>
</feature>
<protein>
    <submittedName>
        <fullName evidence="6">FabD/lysophospholipase-like protein</fullName>
    </submittedName>
</protein>
<evidence type="ECO:0000256" key="1">
    <source>
        <dbReference type="ARBA" id="ARBA00022801"/>
    </source>
</evidence>
<dbReference type="STRING" id="1745343.A0A2J6Q1P5"/>
<evidence type="ECO:0000256" key="4">
    <source>
        <dbReference type="PROSITE-ProRule" id="PRU01161"/>
    </source>
</evidence>
<dbReference type="EMBL" id="KZ613486">
    <property type="protein sequence ID" value="PMD20199.1"/>
    <property type="molecule type" value="Genomic_DNA"/>
</dbReference>
<feature type="short sequence motif" description="DGA/G" evidence="4">
    <location>
        <begin position="215"/>
        <end position="217"/>
    </location>
</feature>
<keyword evidence="2 4" id="KW-0442">Lipid degradation</keyword>
<dbReference type="GO" id="GO:0047499">
    <property type="term" value="F:calcium-independent phospholipase A2 activity"/>
    <property type="evidence" value="ECO:0007669"/>
    <property type="project" value="TreeGrafter"/>
</dbReference>
<evidence type="ECO:0000256" key="2">
    <source>
        <dbReference type="ARBA" id="ARBA00022963"/>
    </source>
</evidence>
<dbReference type="Pfam" id="PF01734">
    <property type="entry name" value="Patatin"/>
    <property type="match status" value="1"/>
</dbReference>
<dbReference type="SUPFAM" id="SSF52151">
    <property type="entry name" value="FabD/lysophospholipase-like"/>
    <property type="match status" value="1"/>
</dbReference>
<dbReference type="OrthoDB" id="1658288at2759"/>
<gene>
    <name evidence="6" type="ORF">NA56DRAFT_574397</name>
</gene>
<dbReference type="Proteomes" id="UP000235672">
    <property type="component" value="Unassembled WGS sequence"/>
</dbReference>
<evidence type="ECO:0000313" key="7">
    <source>
        <dbReference type="Proteomes" id="UP000235672"/>
    </source>
</evidence>
<keyword evidence="7" id="KW-1185">Reference proteome</keyword>
<dbReference type="GO" id="GO:0046486">
    <property type="term" value="P:glycerolipid metabolic process"/>
    <property type="evidence" value="ECO:0007669"/>
    <property type="project" value="UniProtKB-ARBA"/>
</dbReference>
<evidence type="ECO:0000256" key="3">
    <source>
        <dbReference type="ARBA" id="ARBA00023098"/>
    </source>
</evidence>
<dbReference type="InterPro" id="IPR016035">
    <property type="entry name" value="Acyl_Trfase/lysoPLipase"/>
</dbReference>
<dbReference type="CDD" id="cd07216">
    <property type="entry name" value="Pat17_PNPLA8_PNPLA9_like3"/>
    <property type="match status" value="1"/>
</dbReference>
<evidence type="ECO:0000259" key="5">
    <source>
        <dbReference type="PROSITE" id="PS51635"/>
    </source>
</evidence>
<dbReference type="PANTHER" id="PTHR24185:SF1">
    <property type="entry name" value="CALCIUM-INDEPENDENT PHOSPHOLIPASE A2-GAMMA"/>
    <property type="match status" value="1"/>
</dbReference>
<keyword evidence="1 4" id="KW-0378">Hydrolase</keyword>
<dbReference type="GO" id="GO:0016042">
    <property type="term" value="P:lipid catabolic process"/>
    <property type="evidence" value="ECO:0007669"/>
    <property type="project" value="UniProtKB-UniRule"/>
</dbReference>
<organism evidence="6 7">
    <name type="scientific">Hyaloscypha hepaticicola</name>
    <dbReference type="NCBI Taxonomy" id="2082293"/>
    <lineage>
        <taxon>Eukaryota</taxon>
        <taxon>Fungi</taxon>
        <taxon>Dikarya</taxon>
        <taxon>Ascomycota</taxon>
        <taxon>Pezizomycotina</taxon>
        <taxon>Leotiomycetes</taxon>
        <taxon>Helotiales</taxon>
        <taxon>Hyaloscyphaceae</taxon>
        <taxon>Hyaloscypha</taxon>
    </lineage>
</organism>
<dbReference type="PANTHER" id="PTHR24185">
    <property type="entry name" value="CALCIUM-INDEPENDENT PHOSPHOLIPASE A2-GAMMA"/>
    <property type="match status" value="1"/>
</dbReference>
<feature type="active site" description="Proton acceptor" evidence="4">
    <location>
        <position position="215"/>
    </location>
</feature>
<dbReference type="Gene3D" id="3.40.1090.10">
    <property type="entry name" value="Cytosolic phospholipase A2 catalytic domain"/>
    <property type="match status" value="1"/>
</dbReference>
<dbReference type="GO" id="GO:0016020">
    <property type="term" value="C:membrane"/>
    <property type="evidence" value="ECO:0007669"/>
    <property type="project" value="TreeGrafter"/>
</dbReference>
<name>A0A2J6Q1P5_9HELO</name>
<evidence type="ECO:0000313" key="6">
    <source>
        <dbReference type="EMBL" id="PMD20199.1"/>
    </source>
</evidence>
<keyword evidence="3 4" id="KW-0443">Lipid metabolism</keyword>
<dbReference type="PROSITE" id="PS51635">
    <property type="entry name" value="PNPLA"/>
    <property type="match status" value="1"/>
</dbReference>
<dbReference type="GO" id="GO:0019369">
    <property type="term" value="P:arachidonate metabolic process"/>
    <property type="evidence" value="ECO:0007669"/>
    <property type="project" value="TreeGrafter"/>
</dbReference>
<reference evidence="6 7" key="1">
    <citation type="submission" date="2016-05" db="EMBL/GenBank/DDBJ databases">
        <title>A degradative enzymes factory behind the ericoid mycorrhizal symbiosis.</title>
        <authorList>
            <consortium name="DOE Joint Genome Institute"/>
            <person name="Martino E."/>
            <person name="Morin E."/>
            <person name="Grelet G."/>
            <person name="Kuo A."/>
            <person name="Kohler A."/>
            <person name="Daghino S."/>
            <person name="Barry K."/>
            <person name="Choi C."/>
            <person name="Cichocki N."/>
            <person name="Clum A."/>
            <person name="Copeland A."/>
            <person name="Hainaut M."/>
            <person name="Haridas S."/>
            <person name="Labutti K."/>
            <person name="Lindquist E."/>
            <person name="Lipzen A."/>
            <person name="Khouja H.-R."/>
            <person name="Murat C."/>
            <person name="Ohm R."/>
            <person name="Olson A."/>
            <person name="Spatafora J."/>
            <person name="Veneault-Fourrey C."/>
            <person name="Henrissat B."/>
            <person name="Grigoriev I."/>
            <person name="Martin F."/>
            <person name="Perotto S."/>
        </authorList>
    </citation>
    <scope>NUCLEOTIDE SEQUENCE [LARGE SCALE GENOMIC DNA]</scope>
    <source>
        <strain evidence="6 7">UAMH 7357</strain>
    </source>
</reference>
<feature type="active site" description="Nucleophile" evidence="4">
    <location>
        <position position="73"/>
    </location>
</feature>
<dbReference type="AlphaFoldDB" id="A0A2J6Q1P5"/>
<sequence length="353" mass="38540">MIAAAGDPDFNIILKGQGGDRSSFGEDLCLLSLDGGGVRGLSSLFILKRVMEAIDPKNPPKPCDYFDMICGTSTGGLIALMLGRMGLSVDEAIAAYDELSPRIFSKVHHRLTLKGKVQGRFNHEALEAGVKTLLINKGFDADALLKDSLEQGACKTFVCATSKQTGETVVLSSYYNERRGADLLNVAKIWQVARATSAASSFFEPITFGDEGFVDGATGANNPISQLWAEAKDIWDEDGANFEEKVKCLVSIGTGMPSLVPFTDKLAQLGKALIAIATDTEEQAGRFQKDHSNLYQTNRAYRFNVLRGLENVGLEEKSKWNEIKAATRAYIQSEDVFVKMKRCGISLRERECT</sequence>
<dbReference type="InterPro" id="IPR002641">
    <property type="entry name" value="PNPLA_dom"/>
</dbReference>
<accession>A0A2J6Q1P5</accession>
<feature type="domain" description="PNPLA" evidence="5">
    <location>
        <begin position="31"/>
        <end position="228"/>
    </location>
</feature>
<proteinExistence type="predicted"/>
<feature type="short sequence motif" description="GXSXG" evidence="4">
    <location>
        <begin position="71"/>
        <end position="75"/>
    </location>
</feature>